<dbReference type="AlphaFoldDB" id="A0A2R8AXM0"/>
<dbReference type="RefSeq" id="WP_108886631.1">
    <property type="nucleotide sequence ID" value="NZ_OMOJ01000005.1"/>
</dbReference>
<evidence type="ECO:0000313" key="2">
    <source>
        <dbReference type="EMBL" id="SPF80773.1"/>
    </source>
</evidence>
<organism evidence="2 3">
    <name type="scientific">Pseudoprimorskyibacter insulae</name>
    <dbReference type="NCBI Taxonomy" id="1695997"/>
    <lineage>
        <taxon>Bacteria</taxon>
        <taxon>Pseudomonadati</taxon>
        <taxon>Pseudomonadota</taxon>
        <taxon>Alphaproteobacteria</taxon>
        <taxon>Rhodobacterales</taxon>
        <taxon>Paracoccaceae</taxon>
        <taxon>Pseudoprimorskyibacter</taxon>
    </lineage>
</organism>
<keyword evidence="3" id="KW-1185">Reference proteome</keyword>
<keyword evidence="1" id="KW-0732">Signal</keyword>
<dbReference type="EMBL" id="OMOJ01000005">
    <property type="protein sequence ID" value="SPF80773.1"/>
    <property type="molecule type" value="Genomic_DNA"/>
</dbReference>
<reference evidence="3" key="1">
    <citation type="submission" date="2018-03" db="EMBL/GenBank/DDBJ databases">
        <authorList>
            <person name="Rodrigo-Torres L."/>
            <person name="Arahal R. D."/>
            <person name="Lucena T."/>
        </authorList>
    </citation>
    <scope>NUCLEOTIDE SEQUENCE [LARGE SCALE GENOMIC DNA]</scope>
    <source>
        <strain evidence="3">CECT 8871</strain>
    </source>
</reference>
<sequence length="315" mass="35451">MLKKLFLFAVLLGAATGMAHADSTRIYWSSDHSVQPETELFEILDKGRLLAKLAYAPEGAPGFLANQQREVIYFGAGIFFKPGTYFAAFPDLHPSGDPSRVLVLSDGGYWAFIRTHRLQWEEDMYSDEVGRAKALIETAPRLLSLANDRGAYLPTTQACNRARNIRDDEMLVLEAKPGLGIEAAQVPQPNAGSLLPIRAGYELTRSFFMEEGAGRTIEIIDRRPCGWERQPHPYDVSVSINGAAPIRIEPGRYEARAYPYDPSTNRAVISCREHRNSYFDYLIQELEIPVVFAPVVASLTGRWSRFEWFDNCEVR</sequence>
<dbReference type="Proteomes" id="UP000244904">
    <property type="component" value="Unassembled WGS sequence"/>
</dbReference>
<evidence type="ECO:0000313" key="3">
    <source>
        <dbReference type="Proteomes" id="UP000244904"/>
    </source>
</evidence>
<proteinExistence type="predicted"/>
<feature type="chain" id="PRO_5015358510" evidence="1">
    <location>
        <begin position="22"/>
        <end position="315"/>
    </location>
</feature>
<feature type="signal peptide" evidence="1">
    <location>
        <begin position="1"/>
        <end position="21"/>
    </location>
</feature>
<name>A0A2R8AXM0_9RHOB</name>
<protein>
    <submittedName>
        <fullName evidence="2">Uncharacterized protein</fullName>
    </submittedName>
</protein>
<gene>
    <name evidence="2" type="ORF">PRI8871_02585</name>
</gene>
<accession>A0A2R8AXM0</accession>
<evidence type="ECO:0000256" key="1">
    <source>
        <dbReference type="SAM" id="SignalP"/>
    </source>
</evidence>